<accession>A0A1X2ICK7</accession>
<organism evidence="2 3">
    <name type="scientific">Absidia repens</name>
    <dbReference type="NCBI Taxonomy" id="90262"/>
    <lineage>
        <taxon>Eukaryota</taxon>
        <taxon>Fungi</taxon>
        <taxon>Fungi incertae sedis</taxon>
        <taxon>Mucoromycota</taxon>
        <taxon>Mucoromycotina</taxon>
        <taxon>Mucoromycetes</taxon>
        <taxon>Mucorales</taxon>
        <taxon>Cunninghamellaceae</taxon>
        <taxon>Absidia</taxon>
    </lineage>
</organism>
<gene>
    <name evidence="2" type="ORF">BCR42DRAFT_419349</name>
</gene>
<name>A0A1X2ICK7_9FUNG</name>
<feature type="transmembrane region" description="Helical" evidence="1">
    <location>
        <begin position="21"/>
        <end position="40"/>
    </location>
</feature>
<evidence type="ECO:0000313" key="2">
    <source>
        <dbReference type="EMBL" id="ORZ13182.1"/>
    </source>
</evidence>
<keyword evidence="1" id="KW-1133">Transmembrane helix</keyword>
<keyword evidence="1" id="KW-0812">Transmembrane</keyword>
<dbReference type="EMBL" id="MCGE01000017">
    <property type="protein sequence ID" value="ORZ13182.1"/>
    <property type="molecule type" value="Genomic_DNA"/>
</dbReference>
<comment type="caution">
    <text evidence="2">The sequence shown here is derived from an EMBL/GenBank/DDBJ whole genome shotgun (WGS) entry which is preliminary data.</text>
</comment>
<proteinExistence type="predicted"/>
<sequence length="58" mass="6626">MDNNRSTNTSHMYIYSYKKDALLLATTVDVILCFIPNLNIELAGLDYHRSYNSTCHGL</sequence>
<protein>
    <submittedName>
        <fullName evidence="2">Uncharacterized protein</fullName>
    </submittedName>
</protein>
<keyword evidence="1" id="KW-0472">Membrane</keyword>
<dbReference type="AlphaFoldDB" id="A0A1X2ICK7"/>
<keyword evidence="3" id="KW-1185">Reference proteome</keyword>
<reference evidence="2 3" key="1">
    <citation type="submission" date="2016-07" db="EMBL/GenBank/DDBJ databases">
        <title>Pervasive Adenine N6-methylation of Active Genes in Fungi.</title>
        <authorList>
            <consortium name="DOE Joint Genome Institute"/>
            <person name="Mondo S.J."/>
            <person name="Dannebaum R.O."/>
            <person name="Kuo R.C."/>
            <person name="Labutti K."/>
            <person name="Haridas S."/>
            <person name="Kuo A."/>
            <person name="Salamov A."/>
            <person name="Ahrendt S.R."/>
            <person name="Lipzen A."/>
            <person name="Sullivan W."/>
            <person name="Andreopoulos W.B."/>
            <person name="Clum A."/>
            <person name="Lindquist E."/>
            <person name="Daum C."/>
            <person name="Ramamoorthy G.K."/>
            <person name="Gryganskyi A."/>
            <person name="Culley D."/>
            <person name="Magnuson J.K."/>
            <person name="James T.Y."/>
            <person name="O'Malley M.A."/>
            <person name="Stajich J.E."/>
            <person name="Spatafora J.W."/>
            <person name="Visel A."/>
            <person name="Grigoriev I.V."/>
        </authorList>
    </citation>
    <scope>NUCLEOTIDE SEQUENCE [LARGE SCALE GENOMIC DNA]</scope>
    <source>
        <strain evidence="2 3">NRRL 1336</strain>
    </source>
</reference>
<evidence type="ECO:0000256" key="1">
    <source>
        <dbReference type="SAM" id="Phobius"/>
    </source>
</evidence>
<evidence type="ECO:0000313" key="3">
    <source>
        <dbReference type="Proteomes" id="UP000193560"/>
    </source>
</evidence>
<dbReference type="Proteomes" id="UP000193560">
    <property type="component" value="Unassembled WGS sequence"/>
</dbReference>